<dbReference type="EMBL" id="KV453857">
    <property type="protein sequence ID" value="ODV84287.1"/>
    <property type="molecule type" value="Genomic_DNA"/>
</dbReference>
<keyword evidence="3" id="KW-1185">Reference proteome</keyword>
<dbReference type="Proteomes" id="UP000094801">
    <property type="component" value="Unassembled WGS sequence"/>
</dbReference>
<gene>
    <name evidence="2" type="ORF">CANARDRAFT_180734</name>
</gene>
<reference evidence="3" key="1">
    <citation type="submission" date="2016-04" db="EMBL/GenBank/DDBJ databases">
        <title>Comparative genomics of biotechnologically important yeasts.</title>
        <authorList>
            <consortium name="DOE Joint Genome Institute"/>
            <person name="Riley R."/>
            <person name="Haridas S."/>
            <person name="Wolfe K.H."/>
            <person name="Lopes M.R."/>
            <person name="Hittinger C.T."/>
            <person name="Goker M."/>
            <person name="Salamov A."/>
            <person name="Wisecaver J."/>
            <person name="Long T.M."/>
            <person name="Aerts A.L."/>
            <person name="Barry K."/>
            <person name="Choi C."/>
            <person name="Clum A."/>
            <person name="Coughlan A.Y."/>
            <person name="Deshpande S."/>
            <person name="Douglass A.P."/>
            <person name="Hanson S.J."/>
            <person name="Klenk H.-P."/>
            <person name="Labutti K."/>
            <person name="Lapidus A."/>
            <person name="Lindquist E."/>
            <person name="Lipzen A."/>
            <person name="Meier-Kolthoff J.P."/>
            <person name="Ohm R.A."/>
            <person name="Otillar R.P."/>
            <person name="Pangilinan J."/>
            <person name="Peng Y."/>
            <person name="Rokas A."/>
            <person name="Rosa C.A."/>
            <person name="Scheuner C."/>
            <person name="Sibirny A.A."/>
            <person name="Slot J.C."/>
            <person name="Stielow J.B."/>
            <person name="Sun H."/>
            <person name="Kurtzman C.P."/>
            <person name="Blackwell M."/>
            <person name="Grigoriev I.V."/>
            <person name="Jeffries T.W."/>
        </authorList>
    </citation>
    <scope>NUCLEOTIDE SEQUENCE [LARGE SCALE GENOMIC DNA]</scope>
    <source>
        <strain evidence="3">NRRL YB-2248</strain>
    </source>
</reference>
<feature type="compositionally biased region" description="Polar residues" evidence="1">
    <location>
        <begin position="271"/>
        <end position="282"/>
    </location>
</feature>
<proteinExistence type="predicted"/>
<dbReference type="AlphaFoldDB" id="A0A1E4SXS2"/>
<accession>A0A1E4SXS2</accession>
<organism evidence="2 3">
    <name type="scientific">[Candida] arabinofermentans NRRL YB-2248</name>
    <dbReference type="NCBI Taxonomy" id="983967"/>
    <lineage>
        <taxon>Eukaryota</taxon>
        <taxon>Fungi</taxon>
        <taxon>Dikarya</taxon>
        <taxon>Ascomycota</taxon>
        <taxon>Saccharomycotina</taxon>
        <taxon>Pichiomycetes</taxon>
        <taxon>Pichiales</taxon>
        <taxon>Pichiaceae</taxon>
        <taxon>Ogataea</taxon>
        <taxon>Ogataea/Candida clade</taxon>
    </lineage>
</organism>
<feature type="non-terminal residue" evidence="2">
    <location>
        <position position="1"/>
    </location>
</feature>
<evidence type="ECO:0000256" key="1">
    <source>
        <dbReference type="SAM" id="MobiDB-lite"/>
    </source>
</evidence>
<dbReference type="OrthoDB" id="4063558at2759"/>
<feature type="region of interest" description="Disordered" evidence="1">
    <location>
        <begin position="251"/>
        <end position="282"/>
    </location>
</feature>
<feature type="compositionally biased region" description="Polar residues" evidence="1">
    <location>
        <begin position="251"/>
        <end position="262"/>
    </location>
</feature>
<feature type="non-terminal residue" evidence="2">
    <location>
        <position position="429"/>
    </location>
</feature>
<evidence type="ECO:0000313" key="2">
    <source>
        <dbReference type="EMBL" id="ODV84287.1"/>
    </source>
</evidence>
<evidence type="ECO:0000313" key="3">
    <source>
        <dbReference type="Proteomes" id="UP000094801"/>
    </source>
</evidence>
<protein>
    <submittedName>
        <fullName evidence="2">Uncharacterized protein</fullName>
    </submittedName>
</protein>
<sequence>PILNTNDESHTGSLLYGNVSSIPQSKFKLSDKTGSFRLLALQDGGIRSNCPVITVNGLKFLSSLISILAPLRNEIIQKPNRSCDNKRSVKVVIVTGNPIVSQKLIFILAGIIGYEHFQFLSENSIRDQKKGITIDDSSIFTKPIPILRQNSDFNSNASSSVSPSSVSKGGWEIPTKSTISSSPVYRTLETATTERVPIPQVRRTSSYASLQNLSSSFTSQQTSASSSWRNTHIGSFIDPFNSTLNPSLSNETAAYMTPSPSTEYDEYPWKGSNSPMTTPSNSVHRLSKAMSVVELNNSYNNNSGSPHAAEKIEKIMKGELEFEISIEVGNIKILNLPLPSSFTSSSFSSKTPLNSELNKNNDKLPLLIGYVDQFRPEFSLMSCPQHRDLELQITESMKRDITKLGPNSKSKTILINLRQREIKSIDLDY</sequence>
<name>A0A1E4SXS2_9ASCO</name>
<dbReference type="STRING" id="983967.A0A1E4SXS2"/>